<dbReference type="Pfam" id="PF12724">
    <property type="entry name" value="Flavodoxin_5"/>
    <property type="match status" value="1"/>
</dbReference>
<dbReference type="GO" id="GO:0006783">
    <property type="term" value="P:heme biosynthetic process"/>
    <property type="evidence" value="ECO:0007669"/>
    <property type="project" value="TreeGrafter"/>
</dbReference>
<dbReference type="SUPFAM" id="SSF52218">
    <property type="entry name" value="Flavoproteins"/>
    <property type="match status" value="1"/>
</dbReference>
<dbReference type="GO" id="GO:0070819">
    <property type="term" value="F:menaquinone-dependent protoporphyrinogen oxidase activity"/>
    <property type="evidence" value="ECO:0007669"/>
    <property type="project" value="TreeGrafter"/>
</dbReference>
<dbReference type="AlphaFoldDB" id="A0A9J7BHI3"/>
<dbReference type="PROSITE" id="PS50902">
    <property type="entry name" value="FLAVODOXIN_LIKE"/>
    <property type="match status" value="1"/>
</dbReference>
<reference evidence="2" key="1">
    <citation type="submission" date="2021-04" db="EMBL/GenBank/DDBJ databases">
        <title>Phylogenetic analysis of Acidobacteriaceae.</title>
        <authorList>
            <person name="Qiu L."/>
            <person name="Zhang Q."/>
        </authorList>
    </citation>
    <scope>NUCLEOTIDE SEQUENCE</scope>
    <source>
        <strain evidence="2">DSM 25168</strain>
    </source>
</reference>
<keyword evidence="3" id="KW-1185">Reference proteome</keyword>
<dbReference type="PANTHER" id="PTHR38030">
    <property type="entry name" value="PROTOPORPHYRINOGEN IX DEHYDROGENASE [MENAQUINONE]"/>
    <property type="match status" value="1"/>
</dbReference>
<dbReference type="Gene3D" id="3.40.50.360">
    <property type="match status" value="1"/>
</dbReference>
<accession>A0A9J7BHI3</accession>
<dbReference type="InterPro" id="IPR026816">
    <property type="entry name" value="Flavodoxin_dom"/>
</dbReference>
<dbReference type="KEGG" id="orp:MOP44_14975"/>
<evidence type="ECO:0000259" key="1">
    <source>
        <dbReference type="PROSITE" id="PS50902"/>
    </source>
</evidence>
<dbReference type="PANTHER" id="PTHR38030:SF2">
    <property type="entry name" value="PROTOPORPHYRINOGEN IX DEHYDROGENASE [QUINONE]"/>
    <property type="match status" value="1"/>
</dbReference>
<gene>
    <name evidence="2" type="ORF">MOP44_14975</name>
</gene>
<dbReference type="RefSeq" id="WP_260790838.1">
    <property type="nucleotide sequence ID" value="NZ_CP093313.1"/>
</dbReference>
<evidence type="ECO:0000313" key="3">
    <source>
        <dbReference type="Proteomes" id="UP001059380"/>
    </source>
</evidence>
<dbReference type="GO" id="GO:0010181">
    <property type="term" value="F:FMN binding"/>
    <property type="evidence" value="ECO:0007669"/>
    <property type="project" value="InterPro"/>
</dbReference>
<dbReference type="Proteomes" id="UP001059380">
    <property type="component" value="Chromosome"/>
</dbReference>
<dbReference type="InterPro" id="IPR029039">
    <property type="entry name" value="Flavoprotein-like_sf"/>
</dbReference>
<protein>
    <recommendedName>
        <fullName evidence="1">Flavodoxin-like domain-containing protein</fullName>
    </recommendedName>
</protein>
<feature type="domain" description="Flavodoxin-like" evidence="1">
    <location>
        <begin position="5"/>
        <end position="161"/>
    </location>
</feature>
<sequence>MEARVLVAYATRYGSTAETARKLAECLERDGVHAEVRPVGEVKELRPYSAVVVAAALYIGKLHKEARHFLAVWHDELSRVPVALLVPGPVEAQEKQFQSAEEQLDRELARVPWLHPVARKVVGGKWDPTKLQFPFNWTLKKIPASDARDWNVVGAWAHELAEKLQTMTH</sequence>
<evidence type="ECO:0000313" key="2">
    <source>
        <dbReference type="EMBL" id="UWZ81883.1"/>
    </source>
</evidence>
<dbReference type="EMBL" id="CP093313">
    <property type="protein sequence ID" value="UWZ81883.1"/>
    <property type="molecule type" value="Genomic_DNA"/>
</dbReference>
<proteinExistence type="predicted"/>
<name>A0A9J7BHI3_9BACT</name>
<dbReference type="InterPro" id="IPR008254">
    <property type="entry name" value="Flavodoxin/NO_synth"/>
</dbReference>
<organism evidence="2 3">
    <name type="scientific">Occallatibacter riparius</name>
    <dbReference type="NCBI Taxonomy" id="1002689"/>
    <lineage>
        <taxon>Bacteria</taxon>
        <taxon>Pseudomonadati</taxon>
        <taxon>Acidobacteriota</taxon>
        <taxon>Terriglobia</taxon>
        <taxon>Terriglobales</taxon>
        <taxon>Acidobacteriaceae</taxon>
        <taxon>Occallatibacter</taxon>
    </lineage>
</organism>
<dbReference type="InterPro" id="IPR052200">
    <property type="entry name" value="Protoporphyrinogen_IX_DH"/>
</dbReference>